<dbReference type="Pfam" id="PF10075">
    <property type="entry name" value="CSN8_PSD8_EIF3K"/>
    <property type="match status" value="1"/>
</dbReference>
<dbReference type="GO" id="GO:0034515">
    <property type="term" value="C:proteasome storage granule"/>
    <property type="evidence" value="ECO:0007669"/>
    <property type="project" value="EnsemblFungi"/>
</dbReference>
<comment type="similarity">
    <text evidence="1">Belongs to the proteasome subunit S14 family.</text>
</comment>
<evidence type="ECO:0000313" key="5">
    <source>
        <dbReference type="Proteomes" id="UP000094455"/>
    </source>
</evidence>
<dbReference type="EMBL" id="KV454001">
    <property type="protein sequence ID" value="ODQ49481.1"/>
    <property type="molecule type" value="Genomic_DNA"/>
</dbReference>
<dbReference type="PROSITE" id="PS50250">
    <property type="entry name" value="PCI"/>
    <property type="match status" value="1"/>
</dbReference>
<dbReference type="GeneID" id="30180492"/>
<organism evidence="4 5">
    <name type="scientific">Pichia membranifaciens NRRL Y-2026</name>
    <dbReference type="NCBI Taxonomy" id="763406"/>
    <lineage>
        <taxon>Eukaryota</taxon>
        <taxon>Fungi</taxon>
        <taxon>Dikarya</taxon>
        <taxon>Ascomycota</taxon>
        <taxon>Saccharomycotina</taxon>
        <taxon>Pichiomycetes</taxon>
        <taxon>Pichiales</taxon>
        <taxon>Pichiaceae</taxon>
        <taxon>Pichia</taxon>
    </lineage>
</organism>
<gene>
    <name evidence="4" type="ORF">PICMEDRAFT_71026</name>
</gene>
<reference evidence="4 5" key="1">
    <citation type="journal article" date="2016" name="Proc. Natl. Acad. Sci. U.S.A.">
        <title>Comparative genomics of biotechnologically important yeasts.</title>
        <authorList>
            <person name="Riley R."/>
            <person name="Haridas S."/>
            <person name="Wolfe K.H."/>
            <person name="Lopes M.R."/>
            <person name="Hittinger C.T."/>
            <person name="Goeker M."/>
            <person name="Salamov A.A."/>
            <person name="Wisecaver J.H."/>
            <person name="Long T.M."/>
            <person name="Calvey C.H."/>
            <person name="Aerts A.L."/>
            <person name="Barry K.W."/>
            <person name="Choi C."/>
            <person name="Clum A."/>
            <person name="Coughlan A.Y."/>
            <person name="Deshpande S."/>
            <person name="Douglass A.P."/>
            <person name="Hanson S.J."/>
            <person name="Klenk H.-P."/>
            <person name="LaButti K.M."/>
            <person name="Lapidus A."/>
            <person name="Lindquist E.A."/>
            <person name="Lipzen A.M."/>
            <person name="Meier-Kolthoff J.P."/>
            <person name="Ohm R.A."/>
            <person name="Otillar R.P."/>
            <person name="Pangilinan J.L."/>
            <person name="Peng Y."/>
            <person name="Rokas A."/>
            <person name="Rosa C.A."/>
            <person name="Scheuner C."/>
            <person name="Sibirny A.A."/>
            <person name="Slot J.C."/>
            <person name="Stielow J.B."/>
            <person name="Sun H."/>
            <person name="Kurtzman C.P."/>
            <person name="Blackwell M."/>
            <person name="Grigoriev I.V."/>
            <person name="Jeffries T.W."/>
        </authorList>
    </citation>
    <scope>NUCLEOTIDE SEQUENCE [LARGE SCALE GENOMIC DNA]</scope>
    <source>
        <strain evidence="4 5">NRRL Y-2026</strain>
    </source>
</reference>
<keyword evidence="5" id="KW-1185">Reference proteome</keyword>
<dbReference type="InterPro" id="IPR033464">
    <property type="entry name" value="CSN8_PSD8_EIF3K"/>
</dbReference>
<dbReference type="GO" id="GO:0043161">
    <property type="term" value="P:proteasome-mediated ubiquitin-dependent protein catabolic process"/>
    <property type="evidence" value="ECO:0007669"/>
    <property type="project" value="EnsemblFungi"/>
</dbReference>
<evidence type="ECO:0000256" key="2">
    <source>
        <dbReference type="ARBA" id="ARBA00022942"/>
    </source>
</evidence>
<evidence type="ECO:0000256" key="1">
    <source>
        <dbReference type="ARBA" id="ARBA00009627"/>
    </source>
</evidence>
<dbReference type="PANTHER" id="PTHR12387">
    <property type="entry name" value="26S PROTEASOME NON-ATPASE REGULATORY SUBUNIT 8"/>
    <property type="match status" value="1"/>
</dbReference>
<dbReference type="PANTHER" id="PTHR12387:SF0">
    <property type="entry name" value="26S PROTEASOME NON-ATPASE REGULATORY SUBUNIT 8"/>
    <property type="match status" value="1"/>
</dbReference>
<dbReference type="GO" id="GO:0005829">
    <property type="term" value="C:cytosol"/>
    <property type="evidence" value="ECO:0007669"/>
    <property type="project" value="TreeGrafter"/>
</dbReference>
<evidence type="ECO:0000313" key="4">
    <source>
        <dbReference type="EMBL" id="ODQ49481.1"/>
    </source>
</evidence>
<dbReference type="OrthoDB" id="8775810at2759"/>
<dbReference type="Proteomes" id="UP000094455">
    <property type="component" value="Unassembled WGS sequence"/>
</dbReference>
<dbReference type="InterPro" id="IPR000717">
    <property type="entry name" value="PCI_dom"/>
</dbReference>
<protein>
    <recommendedName>
        <fullName evidence="3">PCI domain-containing protein</fullName>
    </recommendedName>
</protein>
<sequence>MSLEQLTAKLTENFGKEDYESCLKLLTPIKIQLIEHNLFVPSVQSSVNPNDLLITRSILEIGALVSINLVQMQEFSNYIVQLKPFYDLEHIKTESNQKNKLLSLYLLLLLTQGDLAMFHIELENFQNHKMSVDELEKDEFLSIPIKFEKWIIDGDFNKVYETLSSKHKFPCKEFNLFEDQLLNSIRLNIANDLEKVYKQLPIENLKLLLFLKEITETQEFIDNFDWKLSNGIVDFRKKEQTIGEQANIIDEINDEKAIIKNSFVYATEMESII</sequence>
<accession>A0A1E3NTM4</accession>
<evidence type="ECO:0000259" key="3">
    <source>
        <dbReference type="PROSITE" id="PS50250"/>
    </source>
</evidence>
<dbReference type="Gene3D" id="1.25.40.990">
    <property type="match status" value="1"/>
</dbReference>
<feature type="domain" description="PCI" evidence="3">
    <location>
        <begin position="71"/>
        <end position="251"/>
    </location>
</feature>
<dbReference type="InterPro" id="IPR006746">
    <property type="entry name" value="26S_Psome_Rpn12"/>
</dbReference>
<dbReference type="AlphaFoldDB" id="A0A1E3NTM4"/>
<dbReference type="GO" id="GO:0008541">
    <property type="term" value="C:proteasome regulatory particle, lid subcomplex"/>
    <property type="evidence" value="ECO:0007669"/>
    <property type="project" value="EnsemblFungi"/>
</dbReference>
<dbReference type="GO" id="GO:0005634">
    <property type="term" value="C:nucleus"/>
    <property type="evidence" value="ECO:0007669"/>
    <property type="project" value="TreeGrafter"/>
</dbReference>
<name>A0A1E3NTM4_9ASCO</name>
<dbReference type="STRING" id="763406.A0A1E3NTM4"/>
<keyword evidence="2" id="KW-0647">Proteasome</keyword>
<proteinExistence type="inferred from homology"/>
<dbReference type="RefSeq" id="XP_019020594.1">
    <property type="nucleotide sequence ID" value="XM_019163805.1"/>
</dbReference>